<keyword evidence="1" id="KW-0175">Coiled coil</keyword>
<evidence type="ECO:0000313" key="3">
    <source>
        <dbReference type="Proteomes" id="UP000000445"/>
    </source>
</evidence>
<dbReference type="PANTHER" id="PTHR30203">
    <property type="entry name" value="OUTER MEMBRANE CATION EFFLUX PROTEIN"/>
    <property type="match status" value="1"/>
</dbReference>
<dbReference type="eggNOG" id="COG1538">
    <property type="taxonomic scope" value="Bacteria"/>
</dbReference>
<evidence type="ECO:0000313" key="2">
    <source>
        <dbReference type="EMBL" id="ACM22458.1"/>
    </source>
</evidence>
<reference evidence="2 3" key="1">
    <citation type="journal article" date="2009" name="Biosci. Biotechnol. Biochem.">
        <title>WeGAS: a web-based microbial genome annotation system.</title>
        <authorList>
            <person name="Lee D."/>
            <person name="Seo H."/>
            <person name="Park C."/>
            <person name="Park K."/>
        </authorList>
    </citation>
    <scope>NUCLEOTIDE SEQUENCE [LARGE SCALE GENOMIC DNA]</scope>
    <source>
        <strain evidence="3">ATCC 49049 / DSM 4359 / NBRC 107923 / NS-E</strain>
    </source>
</reference>
<organism evidence="2 3">
    <name type="scientific">Thermotoga neapolitana (strain ATCC 49049 / DSM 4359 / NBRC 107923 / NS-E)</name>
    <dbReference type="NCBI Taxonomy" id="309803"/>
    <lineage>
        <taxon>Bacteria</taxon>
        <taxon>Thermotogati</taxon>
        <taxon>Thermotogota</taxon>
        <taxon>Thermotogae</taxon>
        <taxon>Thermotogales</taxon>
        <taxon>Thermotogaceae</taxon>
        <taxon>Thermotoga</taxon>
    </lineage>
</organism>
<dbReference type="AlphaFoldDB" id="B9KBR2"/>
<dbReference type="RefSeq" id="WP_015918787.1">
    <property type="nucleotide sequence ID" value="NC_011978.1"/>
</dbReference>
<name>B9KBR2_THENN</name>
<dbReference type="PANTHER" id="PTHR30203:SF30">
    <property type="entry name" value="OUTER MEMBRANE PROTEIN-RELATED"/>
    <property type="match status" value="1"/>
</dbReference>
<dbReference type="Gene3D" id="1.20.1600.10">
    <property type="entry name" value="Outer membrane efflux proteins (OEP)"/>
    <property type="match status" value="1"/>
</dbReference>
<dbReference type="Proteomes" id="UP000000445">
    <property type="component" value="Chromosome"/>
</dbReference>
<dbReference type="InterPro" id="IPR010131">
    <property type="entry name" value="MdtP/NodT-like"/>
</dbReference>
<accession>B9KBR2</accession>
<protein>
    <submittedName>
        <fullName evidence="2">Outer membrane protein-like protein</fullName>
    </submittedName>
</protein>
<dbReference type="SUPFAM" id="SSF56954">
    <property type="entry name" value="Outer membrane efflux proteins (OEP)"/>
    <property type="match status" value="1"/>
</dbReference>
<dbReference type="STRING" id="309803.CTN_0282"/>
<dbReference type="HOGENOM" id="CLU_655417_0_0_0"/>
<proteinExistence type="predicted"/>
<evidence type="ECO:0000256" key="1">
    <source>
        <dbReference type="SAM" id="Coils"/>
    </source>
</evidence>
<keyword evidence="3" id="KW-1185">Reference proteome</keyword>
<sequence>MKRFLLLFLVFPVFLAGNVFDLFEENMNRSSDYWSAVESFKEKDLSYRQYTSFWNPEVSVSLGTNGIIITEDGVQNFSVIPRVNFVNIYGFKLGLSFPISVNMKDWSANFEGTQLSVSRGLKEDYMVSRLQAEASYLSALYSLKSVKNSIFIQTIQDVFDWYYYTRKIEILSQRLQVLREKLSKTVDEDEKESLEKQILSVEQTLRNTKLNLEAIHEGINEEIYRETKELLSNITLPATTLEHREDLKALEIQKKAEEIKKKTWFLPYLPDLTFSFNYDFEKSTWSIGIGLQLTLWDFGERKLEAEKRKFQIVSLEYEEKIKEINDSINKSLTSIDNLRSQMKQEDIELNDLREVYETNRQLFEKGFLSEEDFILSELDYTEGKLTMENLENSLILEKLKYISTLGYDLEKFLKEGDLN</sequence>
<dbReference type="EMBL" id="CP000916">
    <property type="protein sequence ID" value="ACM22458.1"/>
    <property type="molecule type" value="Genomic_DNA"/>
</dbReference>
<dbReference type="GO" id="GO:0015562">
    <property type="term" value="F:efflux transmembrane transporter activity"/>
    <property type="evidence" value="ECO:0007669"/>
    <property type="project" value="InterPro"/>
</dbReference>
<gene>
    <name evidence="2" type="ordered locus">CTN_0282</name>
</gene>
<feature type="coiled-coil region" evidence="1">
    <location>
        <begin position="168"/>
        <end position="211"/>
    </location>
</feature>
<dbReference type="KEGG" id="tna:CTN_0282"/>